<keyword evidence="1" id="KW-0472">Membrane</keyword>
<feature type="transmembrane region" description="Helical" evidence="1">
    <location>
        <begin position="224"/>
        <end position="243"/>
    </location>
</feature>
<accession>A0A1F7IF78</accession>
<feature type="transmembrane region" description="Helical" evidence="1">
    <location>
        <begin position="263"/>
        <end position="283"/>
    </location>
</feature>
<evidence type="ECO:0000313" key="3">
    <source>
        <dbReference type="Proteomes" id="UP000179270"/>
    </source>
</evidence>
<feature type="transmembrane region" description="Helical" evidence="1">
    <location>
        <begin position="58"/>
        <end position="80"/>
    </location>
</feature>
<feature type="transmembrane region" description="Helical" evidence="1">
    <location>
        <begin position="395"/>
        <end position="414"/>
    </location>
</feature>
<evidence type="ECO:0000256" key="1">
    <source>
        <dbReference type="SAM" id="Phobius"/>
    </source>
</evidence>
<protein>
    <recommendedName>
        <fullName evidence="4">Glycosyltransferase RgtA/B/C/D-like domain-containing protein</fullName>
    </recommendedName>
</protein>
<proteinExistence type="predicted"/>
<feature type="transmembrane region" description="Helical" evidence="1">
    <location>
        <begin position="159"/>
        <end position="185"/>
    </location>
</feature>
<keyword evidence="1" id="KW-1133">Transmembrane helix</keyword>
<feature type="transmembrane region" description="Helical" evidence="1">
    <location>
        <begin position="191"/>
        <end position="217"/>
    </location>
</feature>
<comment type="caution">
    <text evidence="2">The sequence shown here is derived from an EMBL/GenBank/DDBJ whole genome shotgun (WGS) entry which is preliminary data.</text>
</comment>
<evidence type="ECO:0000313" key="2">
    <source>
        <dbReference type="EMBL" id="OGK42009.1"/>
    </source>
</evidence>
<organism evidence="2 3">
    <name type="scientific">Candidatus Roizmanbacteria bacterium RIFCSPLOWO2_01_FULL_35_13</name>
    <dbReference type="NCBI Taxonomy" id="1802055"/>
    <lineage>
        <taxon>Bacteria</taxon>
        <taxon>Candidatus Roizmaniibacteriota</taxon>
    </lineage>
</organism>
<keyword evidence="1" id="KW-0812">Transmembrane</keyword>
<dbReference type="STRING" id="1802055.A3A74_07950"/>
<feature type="transmembrane region" description="Helical" evidence="1">
    <location>
        <begin position="355"/>
        <end position="374"/>
    </location>
</feature>
<feature type="transmembrane region" description="Helical" evidence="1">
    <location>
        <begin position="426"/>
        <end position="450"/>
    </location>
</feature>
<reference evidence="2 3" key="1">
    <citation type="journal article" date="2016" name="Nat. Commun.">
        <title>Thousands of microbial genomes shed light on interconnected biogeochemical processes in an aquifer system.</title>
        <authorList>
            <person name="Anantharaman K."/>
            <person name="Brown C.T."/>
            <person name="Hug L.A."/>
            <person name="Sharon I."/>
            <person name="Castelle C.J."/>
            <person name="Probst A.J."/>
            <person name="Thomas B.C."/>
            <person name="Singh A."/>
            <person name="Wilkins M.J."/>
            <person name="Karaoz U."/>
            <person name="Brodie E.L."/>
            <person name="Williams K.H."/>
            <person name="Hubbard S.S."/>
            <person name="Banfield J.F."/>
        </authorList>
    </citation>
    <scope>NUCLEOTIDE SEQUENCE [LARGE SCALE GENOMIC DNA]</scope>
</reference>
<dbReference type="Proteomes" id="UP000179270">
    <property type="component" value="Unassembled WGS sequence"/>
</dbReference>
<dbReference type="AlphaFoldDB" id="A0A1F7IF78"/>
<sequence>MKAVKKHSLLILFILGLLLRLSLLFYDYSWDINNHIAWAKDLHNRGFQGFYETQSSEIYATLFPNYPPLSSFIFYVLYYLHSLLEKLAWQINISFPLFPSKLIFLIQNRTFLAATLKLPAVFADLGIAWTCLLFARKIKPGNELTSKLATMSILFNPAFFYNSALWGQIDSLPIFFVLLSIYLLFFTNKYLLSSLFFVLGILAKPTTLIYLPIYLIFFFQKYKLINFLKATLFGLLIFYLSFIPFLSSLKNPLLPFTIFTEKIMAAQSLPFVTNGAFNFWVLIRGFAGIKDTAPFLFGISYRLWGYIITGFFTVFIVLKMVRHSGKRIVNRRGARPESLLDSGVPCLWRDHQNDIFLAFFLIAFIAFLFLTKMHERYSLLPLPFLLLATLMNRKLLKWFIILSLISLFNLYHSWPVPKLVIITDVLYLPFITLALSSLNLGLFLVIFIKFRNQKFVEPKKLKVERI</sequence>
<evidence type="ECO:0008006" key="4">
    <source>
        <dbReference type="Google" id="ProtNLM"/>
    </source>
</evidence>
<gene>
    <name evidence="2" type="ORF">A3A74_07950</name>
</gene>
<name>A0A1F7IF78_9BACT</name>
<feature type="transmembrane region" description="Helical" evidence="1">
    <location>
        <begin position="303"/>
        <end position="321"/>
    </location>
</feature>
<dbReference type="EMBL" id="MGAF01000013">
    <property type="protein sequence ID" value="OGK42009.1"/>
    <property type="molecule type" value="Genomic_DNA"/>
</dbReference>